<accession>A0A2U8GIQ7</accession>
<evidence type="ECO:0000313" key="3">
    <source>
        <dbReference type="EMBL" id="AWI68536.1"/>
    </source>
</evidence>
<dbReference type="EMBL" id="MF276981">
    <property type="protein sequence ID" value="AWI68536.1"/>
    <property type="molecule type" value="Genomic_DNA"/>
</dbReference>
<reference evidence="3" key="1">
    <citation type="journal article" date="2018" name="Am. J. Bot.">
        <title>Organellar phylogenomics inform systematics in the green algal family Hydrodictyaceae (Chlorophyceae) and provide clues to the complex evolutionary history of plastid genomes in the green algal tree of life.</title>
        <authorList>
            <person name="McManus H.A."/>
            <person name="Fucikova K."/>
            <person name="Lewis P.O."/>
            <person name="Lewis L.A."/>
            <person name="Karol K.G."/>
        </authorList>
    </citation>
    <scope>NUCLEOTIDE SEQUENCE</scope>
</reference>
<feature type="transmembrane region" description="Helical" evidence="2">
    <location>
        <begin position="109"/>
        <end position="127"/>
    </location>
</feature>
<feature type="compositionally biased region" description="Basic and acidic residues" evidence="1">
    <location>
        <begin position="70"/>
        <end position="83"/>
    </location>
</feature>
<feature type="transmembrane region" description="Helical" evidence="2">
    <location>
        <begin position="6"/>
        <end position="25"/>
    </location>
</feature>
<dbReference type="AlphaFoldDB" id="A0A2U8GIQ7"/>
<dbReference type="EMBL" id="MF276981">
    <property type="protein sequence ID" value="AWI68535.1"/>
    <property type="molecule type" value="Genomic_DNA"/>
</dbReference>
<evidence type="ECO:0000256" key="1">
    <source>
        <dbReference type="SAM" id="MobiDB-lite"/>
    </source>
</evidence>
<feature type="region of interest" description="Disordered" evidence="1">
    <location>
        <begin position="48"/>
        <end position="102"/>
    </location>
</feature>
<name>A0A2U8GIQ7_PEDDU</name>
<keyword evidence="3" id="KW-0150">Chloroplast</keyword>
<proteinExistence type="predicted"/>
<evidence type="ECO:0000256" key="2">
    <source>
        <dbReference type="SAM" id="Phobius"/>
    </source>
</evidence>
<keyword evidence="2" id="KW-0812">Transmembrane</keyword>
<keyword evidence="2" id="KW-1133">Transmembrane helix</keyword>
<feature type="compositionally biased region" description="Low complexity" evidence="1">
    <location>
        <begin position="84"/>
        <end position="100"/>
    </location>
</feature>
<protein>
    <submittedName>
        <fullName evidence="3">Uncharacterized protein</fullName>
    </submittedName>
</protein>
<organism evidence="3">
    <name type="scientific">Pediastrum duplex</name>
    <name type="common">Green alga</name>
    <dbReference type="NCBI Taxonomy" id="3105"/>
    <lineage>
        <taxon>Eukaryota</taxon>
        <taxon>Viridiplantae</taxon>
        <taxon>Chlorophyta</taxon>
        <taxon>core chlorophytes</taxon>
        <taxon>Chlorophyceae</taxon>
        <taxon>CS clade</taxon>
        <taxon>Sphaeropleales</taxon>
        <taxon>Hydrodictyaceae</taxon>
        <taxon>Pediastrum</taxon>
    </lineage>
</organism>
<keyword evidence="3" id="KW-0934">Plastid</keyword>
<geneLocation type="chloroplast" evidence="3"/>
<keyword evidence="2" id="KW-0472">Membrane</keyword>
<sequence>MFEVSFRFFFVLFCFASVLRFFGLASPKHSSPSLRFLGRASVAQAHRGASSVAQAHRSASASVRLRDRRRRSEEPSRSEKPSEEASALAKPSRRASASRSAKAKPKSEAFFFIIFFYKLFNFFIKIFSCTKPMYHVLILKKNIKSYL</sequence>